<feature type="domain" description="2EXR" evidence="1">
    <location>
        <begin position="6"/>
        <end position="111"/>
    </location>
</feature>
<reference evidence="2" key="1">
    <citation type="journal article" date="2023" name="Mol. Phylogenet. Evol.">
        <title>Genome-scale phylogeny and comparative genomics of the fungal order Sordariales.</title>
        <authorList>
            <person name="Hensen N."/>
            <person name="Bonometti L."/>
            <person name="Westerberg I."/>
            <person name="Brannstrom I.O."/>
            <person name="Guillou S."/>
            <person name="Cros-Aarteil S."/>
            <person name="Calhoun S."/>
            <person name="Haridas S."/>
            <person name="Kuo A."/>
            <person name="Mondo S."/>
            <person name="Pangilinan J."/>
            <person name="Riley R."/>
            <person name="LaButti K."/>
            <person name="Andreopoulos B."/>
            <person name="Lipzen A."/>
            <person name="Chen C."/>
            <person name="Yan M."/>
            <person name="Daum C."/>
            <person name="Ng V."/>
            <person name="Clum A."/>
            <person name="Steindorff A."/>
            <person name="Ohm R.A."/>
            <person name="Martin F."/>
            <person name="Silar P."/>
            <person name="Natvig D.O."/>
            <person name="Lalanne C."/>
            <person name="Gautier V."/>
            <person name="Ament-Velasquez S.L."/>
            <person name="Kruys A."/>
            <person name="Hutchinson M.I."/>
            <person name="Powell A.J."/>
            <person name="Barry K."/>
            <person name="Miller A.N."/>
            <person name="Grigoriev I.V."/>
            <person name="Debuchy R."/>
            <person name="Gladieux P."/>
            <person name="Hiltunen Thoren M."/>
            <person name="Johannesson H."/>
        </authorList>
    </citation>
    <scope>NUCLEOTIDE SEQUENCE</scope>
    <source>
        <strain evidence="2">CBS 538.74</strain>
    </source>
</reference>
<accession>A0AAN6VHZ0</accession>
<gene>
    <name evidence="2" type="ORF">C8A00DRAFT_35707</name>
</gene>
<dbReference type="AlphaFoldDB" id="A0AAN6VHZ0"/>
<reference evidence="2" key="2">
    <citation type="submission" date="2023-05" db="EMBL/GenBank/DDBJ databases">
        <authorList>
            <consortium name="Lawrence Berkeley National Laboratory"/>
            <person name="Steindorff A."/>
            <person name="Hensen N."/>
            <person name="Bonometti L."/>
            <person name="Westerberg I."/>
            <person name="Brannstrom I.O."/>
            <person name="Guillou S."/>
            <person name="Cros-Aarteil S."/>
            <person name="Calhoun S."/>
            <person name="Haridas S."/>
            <person name="Kuo A."/>
            <person name="Mondo S."/>
            <person name="Pangilinan J."/>
            <person name="Riley R."/>
            <person name="Labutti K."/>
            <person name="Andreopoulos B."/>
            <person name="Lipzen A."/>
            <person name="Chen C."/>
            <person name="Yanf M."/>
            <person name="Daum C."/>
            <person name="Ng V."/>
            <person name="Clum A."/>
            <person name="Ohm R."/>
            <person name="Martin F."/>
            <person name="Silar P."/>
            <person name="Natvig D."/>
            <person name="Lalanne C."/>
            <person name="Gautier V."/>
            <person name="Ament-Velasquez S.L."/>
            <person name="Kruys A."/>
            <person name="Hutchinson M.I."/>
            <person name="Powell A.J."/>
            <person name="Barry K."/>
            <person name="Miller A.N."/>
            <person name="Grigoriev I.V."/>
            <person name="Debuchy R."/>
            <person name="Gladieux P."/>
            <person name="Thoren M.H."/>
            <person name="Johannesson H."/>
        </authorList>
    </citation>
    <scope>NUCLEOTIDE SEQUENCE</scope>
    <source>
        <strain evidence="2">CBS 538.74</strain>
    </source>
</reference>
<name>A0AAN6VHZ0_9PEZI</name>
<dbReference type="Pfam" id="PF20150">
    <property type="entry name" value="2EXR"/>
    <property type="match status" value="1"/>
</dbReference>
<dbReference type="EMBL" id="MU857007">
    <property type="protein sequence ID" value="KAK4151615.1"/>
    <property type="molecule type" value="Genomic_DNA"/>
</dbReference>
<sequence>MKPKTFHSFPRLPKELRDAIWALAIRPEQPSAHFFTIFDSSKDDEWTELSKLAISHPLVSRCSLAAPECVLDGPAQRQSSWVRGNRSAYLMDSGLWTACTESREAIRRRFKVAERDMKGAAVDLETYRETHPDAPASVSFTSDGERRCCLTHPRTDLFLLRPFNATTANWEYLDIRVPIFGLIELEGFHVDYVGHVAIDYDPDWLRGEHRDMPMWQYSWASPGTIGFAIRAATDHLSWAENLWFVDYRIRRRPGGVLPTAGSRRQFHGNGCKFTEVQKGDAGWELNNLDWERDIFDFLEELWDRVNEYFHDHGEGSPYSDEPVSHYHAPNVGVLAYEEEC</sequence>
<dbReference type="Proteomes" id="UP001302745">
    <property type="component" value="Unassembled WGS sequence"/>
</dbReference>
<comment type="caution">
    <text evidence="2">The sequence shown here is derived from an EMBL/GenBank/DDBJ whole genome shotgun (WGS) entry which is preliminary data.</text>
</comment>
<keyword evidence="3" id="KW-1185">Reference proteome</keyword>
<evidence type="ECO:0000313" key="3">
    <source>
        <dbReference type="Proteomes" id="UP001302745"/>
    </source>
</evidence>
<protein>
    <recommendedName>
        <fullName evidence="1">2EXR domain-containing protein</fullName>
    </recommendedName>
</protein>
<evidence type="ECO:0000259" key="1">
    <source>
        <dbReference type="Pfam" id="PF20150"/>
    </source>
</evidence>
<organism evidence="2 3">
    <name type="scientific">Chaetomidium leptoderma</name>
    <dbReference type="NCBI Taxonomy" id="669021"/>
    <lineage>
        <taxon>Eukaryota</taxon>
        <taxon>Fungi</taxon>
        <taxon>Dikarya</taxon>
        <taxon>Ascomycota</taxon>
        <taxon>Pezizomycotina</taxon>
        <taxon>Sordariomycetes</taxon>
        <taxon>Sordariomycetidae</taxon>
        <taxon>Sordariales</taxon>
        <taxon>Chaetomiaceae</taxon>
        <taxon>Chaetomidium</taxon>
    </lineage>
</organism>
<evidence type="ECO:0000313" key="2">
    <source>
        <dbReference type="EMBL" id="KAK4151615.1"/>
    </source>
</evidence>
<proteinExistence type="predicted"/>
<dbReference type="InterPro" id="IPR045518">
    <property type="entry name" value="2EXR"/>
</dbReference>